<dbReference type="PANTHER" id="PTHR11439">
    <property type="entry name" value="GAG-POL-RELATED RETROTRANSPOSON"/>
    <property type="match status" value="1"/>
</dbReference>
<dbReference type="STRING" id="106549.A0A540KNR1"/>
<dbReference type="Pfam" id="PF07727">
    <property type="entry name" value="RVT_2"/>
    <property type="match status" value="1"/>
</dbReference>
<dbReference type="PANTHER" id="PTHR11439:SF455">
    <property type="entry name" value="RLK (RECEPTOR-LIKE PROTEIN KINASE) 8, PUTATIVE-RELATED"/>
    <property type="match status" value="1"/>
</dbReference>
<dbReference type="SUPFAM" id="SSF56672">
    <property type="entry name" value="DNA/RNA polymerases"/>
    <property type="match status" value="1"/>
</dbReference>
<accession>A0A540KNR1</accession>
<gene>
    <name evidence="2" type="ORF">C1H46_038610</name>
</gene>
<evidence type="ECO:0000313" key="2">
    <source>
        <dbReference type="EMBL" id="TQD75841.1"/>
    </source>
</evidence>
<sequence length="666" mass="73801">MNSAPLPSLISPHIPIPDHNNVLVLPTTPCSSIPGLSPGCTHLRSDTTLYPMSLPNVHQSSAELNAIPVAVPSSTSEGSSSDQSIGAAHTQSLSSTLHVVPEFQSENLQVVLSIPPLNLHPMQTRSKSGISKAIALLVAVHEHGGVDLSQVEPATYKSALKSPVWYEAMQDEISALHKQGTWSLVPLPKHKNLVGCKWVFKIKKNADGSIGRYKARLVAKGFNQEEGIDYGETFSPVVKPTTVRLVLALSAHFGWSLRQLDVKNAFLHGILQDEVYMTQPPGFGDSKHEDYVCRLHKSLYGLKQAPRAWNDKFTSFLPSLGFTSTYADSSLFVKPVDNSVVILLLYVDDIIITGSARHAIHAVIQSLTQEFDIKDLGPLHYFLGIQIVHKEDGLYLSQDKYVTDLLTKSEMLLSKPCATPCLPYNRLLKDDGKPYNNLALYRSLVGALQYLTFTRPDISFAVHQVCQFMQCPMESHFVAVKRILRYLRATQGCGIHYIKGSLEITAYSDADWAGDPNDRRSTTGLVIFLGSNPISWSFKKQHTVSRSSTEAEYRALSTTAAELDWIKQLLVFLHVPISVQPVLFCDNLSAIALTCNPVQHQRTKHIEIDMHFVRERVARHDLQVHFVSSNEQFADILTKGLSAPLFQTHCANLRLRFTAPELVGGC</sequence>
<dbReference type="EMBL" id="VIEB01001070">
    <property type="protein sequence ID" value="TQD75841.1"/>
    <property type="molecule type" value="Genomic_DNA"/>
</dbReference>
<comment type="caution">
    <text evidence="2">The sequence shown here is derived from an EMBL/GenBank/DDBJ whole genome shotgun (WGS) entry which is preliminary data.</text>
</comment>
<organism evidence="2 3">
    <name type="scientific">Malus baccata</name>
    <name type="common">Siberian crab apple</name>
    <name type="synonym">Pyrus baccata</name>
    <dbReference type="NCBI Taxonomy" id="106549"/>
    <lineage>
        <taxon>Eukaryota</taxon>
        <taxon>Viridiplantae</taxon>
        <taxon>Streptophyta</taxon>
        <taxon>Embryophyta</taxon>
        <taxon>Tracheophyta</taxon>
        <taxon>Spermatophyta</taxon>
        <taxon>Magnoliopsida</taxon>
        <taxon>eudicotyledons</taxon>
        <taxon>Gunneridae</taxon>
        <taxon>Pentapetalae</taxon>
        <taxon>rosids</taxon>
        <taxon>fabids</taxon>
        <taxon>Rosales</taxon>
        <taxon>Rosaceae</taxon>
        <taxon>Amygdaloideae</taxon>
        <taxon>Maleae</taxon>
        <taxon>Malus</taxon>
    </lineage>
</organism>
<reference evidence="2 3" key="1">
    <citation type="journal article" date="2019" name="G3 (Bethesda)">
        <title>Sequencing of a Wild Apple (Malus baccata) Genome Unravels the Differences Between Cultivated and Wild Apple Species Regarding Disease Resistance and Cold Tolerance.</title>
        <authorList>
            <person name="Chen X."/>
        </authorList>
    </citation>
    <scope>NUCLEOTIDE SEQUENCE [LARGE SCALE GENOMIC DNA]</scope>
    <source>
        <strain evidence="3">cv. Shandingzi</strain>
        <tissue evidence="2">Leaves</tissue>
    </source>
</reference>
<proteinExistence type="predicted"/>
<feature type="domain" description="Reverse transcriptase Ty1/copia-type" evidence="1">
    <location>
        <begin position="181"/>
        <end position="422"/>
    </location>
</feature>
<dbReference type="AlphaFoldDB" id="A0A540KNR1"/>
<evidence type="ECO:0000259" key="1">
    <source>
        <dbReference type="Pfam" id="PF07727"/>
    </source>
</evidence>
<evidence type="ECO:0000313" key="3">
    <source>
        <dbReference type="Proteomes" id="UP000315295"/>
    </source>
</evidence>
<protein>
    <recommendedName>
        <fullName evidence="1">Reverse transcriptase Ty1/copia-type domain-containing protein</fullName>
    </recommendedName>
</protein>
<dbReference type="Proteomes" id="UP000315295">
    <property type="component" value="Unassembled WGS sequence"/>
</dbReference>
<keyword evidence="3" id="KW-1185">Reference proteome</keyword>
<dbReference type="InterPro" id="IPR043502">
    <property type="entry name" value="DNA/RNA_pol_sf"/>
</dbReference>
<name>A0A540KNR1_MALBA</name>
<dbReference type="CDD" id="cd09272">
    <property type="entry name" value="RNase_HI_RT_Ty1"/>
    <property type="match status" value="1"/>
</dbReference>
<dbReference type="InterPro" id="IPR013103">
    <property type="entry name" value="RVT_2"/>
</dbReference>